<gene>
    <name evidence="1" type="ORF">MCB1EB_0770</name>
</gene>
<dbReference type="EMBL" id="AP018150">
    <property type="protein sequence ID" value="BBE08931.1"/>
    <property type="molecule type" value="Genomic_DNA"/>
</dbReference>
<proteinExistence type="predicted"/>
<evidence type="ECO:0000313" key="2">
    <source>
        <dbReference type="Proteomes" id="UP000282597"/>
    </source>
</evidence>
<reference evidence="1 2" key="1">
    <citation type="journal article" date="2018" name="Microbes Environ.">
        <title>Comparative Genomic Insights into Endofungal Lifestyles of Two Bacterial Endosymbionts, Mycoavidus cysteinexigens and Burkholderia rhizoxinica.</title>
        <authorList>
            <person name="Sharmin D."/>
            <person name="Guo Y."/>
            <person name="Nishizawa T."/>
            <person name="Ohshima S."/>
            <person name="Sato Y."/>
            <person name="Takashima Y."/>
            <person name="Narisawa K."/>
            <person name="Ohta H."/>
        </authorList>
    </citation>
    <scope>NUCLEOTIDE SEQUENCE [LARGE SCALE GENOMIC DNA]</scope>
    <source>
        <strain evidence="1 2">B1-EB</strain>
    </source>
</reference>
<protein>
    <submittedName>
        <fullName evidence="1">Protocadherin Fat 4</fullName>
    </submittedName>
</protein>
<sequence length="229" mass="26523">MQSYENLPPRRDSLPAYTASSGPIAAPSLPPIQQEEKFKISNFINSYHDLKSNVFDRLATSYSLFGESYSLSSNDSEEKFKLQMYFEGLPEPKFLEKEFVALNEYNLAKNAERVLLVTEFDIESENVEGVEDFQKNDYEFCFLILFRYSEQDNKWYKYAMVGDQPLWKEVEDDHFEHWFETGAQFVQFTSDELKTLMAEEAPPSSKGLPGIPEEEEEEAEVGLGIFYAK</sequence>
<accession>A0A2Z6EU50</accession>
<dbReference type="KEGG" id="mcys:MCB1EB_0770"/>
<keyword evidence="2" id="KW-1185">Reference proteome</keyword>
<name>A0A2Z6EU50_9BURK</name>
<dbReference type="AlphaFoldDB" id="A0A2Z6EU50"/>
<dbReference type="Proteomes" id="UP000282597">
    <property type="component" value="Chromosome"/>
</dbReference>
<evidence type="ECO:0000313" key="1">
    <source>
        <dbReference type="EMBL" id="BBE08931.1"/>
    </source>
</evidence>
<organism evidence="1 2">
    <name type="scientific">Mycoavidus cysteinexigens</name>
    <dbReference type="NCBI Taxonomy" id="1553431"/>
    <lineage>
        <taxon>Bacteria</taxon>
        <taxon>Pseudomonadati</taxon>
        <taxon>Pseudomonadota</taxon>
        <taxon>Betaproteobacteria</taxon>
        <taxon>Burkholderiales</taxon>
        <taxon>Burkholderiaceae</taxon>
        <taxon>Mycoavidus</taxon>
    </lineage>
</organism>